<evidence type="ECO:0000256" key="1">
    <source>
        <dbReference type="SAM" id="MobiDB-lite"/>
    </source>
</evidence>
<comment type="caution">
    <text evidence="2">The sequence shown here is derived from an EMBL/GenBank/DDBJ whole genome shotgun (WGS) entry which is preliminary data.</text>
</comment>
<evidence type="ECO:0000313" key="3">
    <source>
        <dbReference type="Proteomes" id="UP001144397"/>
    </source>
</evidence>
<feature type="compositionally biased region" description="Basic and acidic residues" evidence="1">
    <location>
        <begin position="10"/>
        <end position="26"/>
    </location>
</feature>
<proteinExistence type="predicted"/>
<organism evidence="2 3">
    <name type="scientific">Xanthobacter flavus</name>
    <dbReference type="NCBI Taxonomy" id="281"/>
    <lineage>
        <taxon>Bacteria</taxon>
        <taxon>Pseudomonadati</taxon>
        <taxon>Pseudomonadota</taxon>
        <taxon>Alphaproteobacteria</taxon>
        <taxon>Hyphomicrobiales</taxon>
        <taxon>Xanthobacteraceae</taxon>
        <taxon>Xanthobacter</taxon>
    </lineage>
</organism>
<dbReference type="EMBL" id="BSDO01000002">
    <property type="protein sequence ID" value="GLI21886.1"/>
    <property type="molecule type" value="Genomic_DNA"/>
</dbReference>
<evidence type="ECO:0000313" key="2">
    <source>
        <dbReference type="EMBL" id="GLI21886.1"/>
    </source>
</evidence>
<name>A0A9W6FJ51_XANFL</name>
<dbReference type="Proteomes" id="UP001144397">
    <property type="component" value="Unassembled WGS sequence"/>
</dbReference>
<gene>
    <name evidence="2" type="ORF">XFLAVUS301_15600</name>
</gene>
<sequence>MDQWIGANSPERDAASPIDPLRRTSPEEAGISPAAEHGGAHALLPDPHARTGHRLCAVPLREMGACLLSLPRTAYEVGQPATRVTDQGSNWPSTWFALGGRRRKPAPFVHTMHTRMCAQSDGSYKAVNFVTFATS</sequence>
<dbReference type="AlphaFoldDB" id="A0A9W6FJ51"/>
<reference evidence="2" key="1">
    <citation type="submission" date="2022-12" db="EMBL/GenBank/DDBJ databases">
        <title>Reference genome sequencing for broad-spectrum identification of bacterial and archaeal isolates by mass spectrometry.</title>
        <authorList>
            <person name="Sekiguchi Y."/>
            <person name="Tourlousse D.M."/>
        </authorList>
    </citation>
    <scope>NUCLEOTIDE SEQUENCE</scope>
    <source>
        <strain evidence="2">301</strain>
    </source>
</reference>
<protein>
    <submittedName>
        <fullName evidence="2">Uncharacterized protein</fullName>
    </submittedName>
</protein>
<feature type="region of interest" description="Disordered" evidence="1">
    <location>
        <begin position="1"/>
        <end position="48"/>
    </location>
</feature>
<accession>A0A9W6FJ51</accession>